<dbReference type="InterPro" id="IPR016181">
    <property type="entry name" value="Acyl_CoA_acyltransferase"/>
</dbReference>
<gene>
    <name evidence="4" type="ORF">BDV96DRAFT_594956</name>
</gene>
<proteinExistence type="predicted"/>
<dbReference type="Proteomes" id="UP000799770">
    <property type="component" value="Unassembled WGS sequence"/>
</dbReference>
<evidence type="ECO:0000256" key="2">
    <source>
        <dbReference type="ARBA" id="ARBA00023315"/>
    </source>
</evidence>
<dbReference type="OrthoDB" id="41532at2759"/>
<feature type="domain" description="N-acetyltransferase" evidence="3">
    <location>
        <begin position="29"/>
        <end position="208"/>
    </location>
</feature>
<sequence>MSSYTVHLLPRKHSNSAIWTSIIAKQKALRLQSLQIAPEAFSSTYEREIAFKDEEWEKRLQNPSAHTFAVVKTHEDEDKGDEITEKDDEDGELVEGEWVGMSVLFGPLSSDNGKIETGKKVIFEIFGLFVLPDKRGLGLGKKLVDAAVEHGKVLGKEQKAEEVVVRIRAVPTNKSVVTMYETLGFKIVEIVRVEGKNDGTVSMELKSEI</sequence>
<accession>A0A6A5ZQI0</accession>
<evidence type="ECO:0000259" key="3">
    <source>
        <dbReference type="PROSITE" id="PS51186"/>
    </source>
</evidence>
<dbReference type="Gene3D" id="3.40.630.30">
    <property type="match status" value="1"/>
</dbReference>
<keyword evidence="1" id="KW-0808">Transferase</keyword>
<dbReference type="InterPro" id="IPR050680">
    <property type="entry name" value="YpeA/RimI_acetyltransf"/>
</dbReference>
<dbReference type="EMBL" id="ML977313">
    <property type="protein sequence ID" value="KAF2120498.1"/>
    <property type="molecule type" value="Genomic_DNA"/>
</dbReference>
<dbReference type="PANTHER" id="PTHR43420:SF47">
    <property type="entry name" value="N-ACETYLTRANSFERASE DOMAIN-CONTAINING PROTEIN"/>
    <property type="match status" value="1"/>
</dbReference>
<dbReference type="PROSITE" id="PS51186">
    <property type="entry name" value="GNAT"/>
    <property type="match status" value="1"/>
</dbReference>
<evidence type="ECO:0000313" key="4">
    <source>
        <dbReference type="EMBL" id="KAF2120498.1"/>
    </source>
</evidence>
<name>A0A6A5ZQI0_9PLEO</name>
<organism evidence="4 5">
    <name type="scientific">Lophiotrema nucula</name>
    <dbReference type="NCBI Taxonomy" id="690887"/>
    <lineage>
        <taxon>Eukaryota</taxon>
        <taxon>Fungi</taxon>
        <taxon>Dikarya</taxon>
        <taxon>Ascomycota</taxon>
        <taxon>Pezizomycotina</taxon>
        <taxon>Dothideomycetes</taxon>
        <taxon>Pleosporomycetidae</taxon>
        <taxon>Pleosporales</taxon>
        <taxon>Lophiotremataceae</taxon>
        <taxon>Lophiotrema</taxon>
    </lineage>
</organism>
<keyword evidence="5" id="KW-1185">Reference proteome</keyword>
<evidence type="ECO:0000313" key="5">
    <source>
        <dbReference type="Proteomes" id="UP000799770"/>
    </source>
</evidence>
<dbReference type="InterPro" id="IPR000182">
    <property type="entry name" value="GNAT_dom"/>
</dbReference>
<dbReference type="GO" id="GO:0016747">
    <property type="term" value="F:acyltransferase activity, transferring groups other than amino-acyl groups"/>
    <property type="evidence" value="ECO:0007669"/>
    <property type="project" value="InterPro"/>
</dbReference>
<dbReference type="PANTHER" id="PTHR43420">
    <property type="entry name" value="ACETYLTRANSFERASE"/>
    <property type="match status" value="1"/>
</dbReference>
<dbReference type="SUPFAM" id="SSF55729">
    <property type="entry name" value="Acyl-CoA N-acyltransferases (Nat)"/>
    <property type="match status" value="1"/>
</dbReference>
<dbReference type="Pfam" id="PF13508">
    <property type="entry name" value="Acetyltransf_7"/>
    <property type="match status" value="1"/>
</dbReference>
<reference evidence="4" key="1">
    <citation type="journal article" date="2020" name="Stud. Mycol.">
        <title>101 Dothideomycetes genomes: a test case for predicting lifestyles and emergence of pathogens.</title>
        <authorList>
            <person name="Haridas S."/>
            <person name="Albert R."/>
            <person name="Binder M."/>
            <person name="Bloem J."/>
            <person name="Labutti K."/>
            <person name="Salamov A."/>
            <person name="Andreopoulos B."/>
            <person name="Baker S."/>
            <person name="Barry K."/>
            <person name="Bills G."/>
            <person name="Bluhm B."/>
            <person name="Cannon C."/>
            <person name="Castanera R."/>
            <person name="Culley D."/>
            <person name="Daum C."/>
            <person name="Ezra D."/>
            <person name="Gonzalez J."/>
            <person name="Henrissat B."/>
            <person name="Kuo A."/>
            <person name="Liang C."/>
            <person name="Lipzen A."/>
            <person name="Lutzoni F."/>
            <person name="Magnuson J."/>
            <person name="Mondo S."/>
            <person name="Nolan M."/>
            <person name="Ohm R."/>
            <person name="Pangilinan J."/>
            <person name="Park H.-J."/>
            <person name="Ramirez L."/>
            <person name="Alfaro M."/>
            <person name="Sun H."/>
            <person name="Tritt A."/>
            <person name="Yoshinaga Y."/>
            <person name="Zwiers L.-H."/>
            <person name="Turgeon B."/>
            <person name="Goodwin S."/>
            <person name="Spatafora J."/>
            <person name="Crous P."/>
            <person name="Grigoriev I."/>
        </authorList>
    </citation>
    <scope>NUCLEOTIDE SEQUENCE</scope>
    <source>
        <strain evidence="4">CBS 627.86</strain>
    </source>
</reference>
<dbReference type="CDD" id="cd04301">
    <property type="entry name" value="NAT_SF"/>
    <property type="match status" value="1"/>
</dbReference>
<dbReference type="AlphaFoldDB" id="A0A6A5ZQI0"/>
<evidence type="ECO:0000256" key="1">
    <source>
        <dbReference type="ARBA" id="ARBA00022679"/>
    </source>
</evidence>
<protein>
    <recommendedName>
        <fullName evidence="3">N-acetyltransferase domain-containing protein</fullName>
    </recommendedName>
</protein>
<keyword evidence="2" id="KW-0012">Acyltransferase</keyword>